<feature type="region of interest" description="Disordered" evidence="1">
    <location>
        <begin position="52"/>
        <end position="82"/>
    </location>
</feature>
<organism evidence="2 3">
    <name type="scientific">Tenebrio molitor</name>
    <name type="common">Yellow mealworm beetle</name>
    <dbReference type="NCBI Taxonomy" id="7067"/>
    <lineage>
        <taxon>Eukaryota</taxon>
        <taxon>Metazoa</taxon>
        <taxon>Ecdysozoa</taxon>
        <taxon>Arthropoda</taxon>
        <taxon>Hexapoda</taxon>
        <taxon>Insecta</taxon>
        <taxon>Pterygota</taxon>
        <taxon>Neoptera</taxon>
        <taxon>Endopterygota</taxon>
        <taxon>Coleoptera</taxon>
        <taxon>Polyphaga</taxon>
        <taxon>Cucujiformia</taxon>
        <taxon>Tenebrionidae</taxon>
        <taxon>Tenebrio</taxon>
    </lineage>
</organism>
<evidence type="ECO:0000313" key="3">
    <source>
        <dbReference type="Proteomes" id="UP000719412"/>
    </source>
</evidence>
<reference evidence="2" key="1">
    <citation type="journal article" date="2020" name="J Insects Food Feed">
        <title>The yellow mealworm (Tenebrio molitor) genome: a resource for the emerging insects as food and feed industry.</title>
        <authorList>
            <person name="Eriksson T."/>
            <person name="Andere A."/>
            <person name="Kelstrup H."/>
            <person name="Emery V."/>
            <person name="Picard C."/>
        </authorList>
    </citation>
    <scope>NUCLEOTIDE SEQUENCE</scope>
    <source>
        <strain evidence="2">Stoneville</strain>
        <tissue evidence="2">Whole head</tissue>
    </source>
</reference>
<dbReference type="EMBL" id="JABDTM020001340">
    <property type="protein sequence ID" value="KAH0822551.1"/>
    <property type="molecule type" value="Genomic_DNA"/>
</dbReference>
<evidence type="ECO:0000313" key="2">
    <source>
        <dbReference type="EMBL" id="KAH0822551.1"/>
    </source>
</evidence>
<accession>A0A8J6HZN2</accession>
<evidence type="ECO:0000256" key="1">
    <source>
        <dbReference type="SAM" id="MobiDB-lite"/>
    </source>
</evidence>
<gene>
    <name evidence="2" type="ORF">GEV33_000240</name>
</gene>
<reference evidence="2" key="2">
    <citation type="submission" date="2021-08" db="EMBL/GenBank/DDBJ databases">
        <authorList>
            <person name="Eriksson T."/>
        </authorList>
    </citation>
    <scope>NUCLEOTIDE SEQUENCE</scope>
    <source>
        <strain evidence="2">Stoneville</strain>
        <tissue evidence="2">Whole head</tissue>
    </source>
</reference>
<proteinExistence type="predicted"/>
<dbReference type="AlphaFoldDB" id="A0A8J6HZN2"/>
<name>A0A8J6HZN2_TENMO</name>
<keyword evidence="3" id="KW-1185">Reference proteome</keyword>
<comment type="caution">
    <text evidence="2">The sequence shown here is derived from an EMBL/GenBank/DDBJ whole genome shotgun (WGS) entry which is preliminary data.</text>
</comment>
<sequence length="137" mass="16852">MIETEIWDGRNKKRETPGYMLRKECKRNRLRVKAGKRAAKFEEKWIEGKSVGEKRKEHGKEKRVELSERDKNTDKQERRERIKESRYNRKYERCLPEEILQYLGRESAKERMMMIWERERRKQVVDGRRGKKVQNVL</sequence>
<protein>
    <submittedName>
        <fullName evidence="2">Uncharacterized protein</fullName>
    </submittedName>
</protein>
<dbReference type="Proteomes" id="UP000719412">
    <property type="component" value="Unassembled WGS sequence"/>
</dbReference>